<proteinExistence type="predicted"/>
<dbReference type="OrthoDB" id="433681at2"/>
<dbReference type="InterPro" id="IPR028098">
    <property type="entry name" value="Glyco_trans_4-like_N"/>
</dbReference>
<comment type="caution">
    <text evidence="3">The sequence shown here is derived from an EMBL/GenBank/DDBJ whole genome shotgun (WGS) entry which is preliminary data.</text>
</comment>
<dbReference type="EMBL" id="PQWB01000097">
    <property type="protein sequence ID" value="POZ60748.1"/>
    <property type="molecule type" value="Genomic_DNA"/>
</dbReference>
<dbReference type="Pfam" id="PF13439">
    <property type="entry name" value="Glyco_transf_4"/>
    <property type="match status" value="1"/>
</dbReference>
<dbReference type="CDD" id="cd03801">
    <property type="entry name" value="GT4_PimA-like"/>
    <property type="match status" value="1"/>
</dbReference>
<evidence type="ECO:0000259" key="2">
    <source>
        <dbReference type="Pfam" id="PF13439"/>
    </source>
</evidence>
<evidence type="ECO:0000313" key="3">
    <source>
        <dbReference type="EMBL" id="POZ60748.1"/>
    </source>
</evidence>
<feature type="domain" description="Glycosyltransferase subfamily 4-like N-terminal" evidence="2">
    <location>
        <begin position="15"/>
        <end position="177"/>
    </location>
</feature>
<sequence>MKRLAIVRQKYNPAGGAERIVSAVIRQLAGSDWLRPVLVNRRWEALDGVEAVQVDPFYLGSVWRDWSFARAARRAWQALGAELVQSHERIPGCHVYRADDGVHEAWLATRVEQGGWRARLAIACNPYHHYMRRSEQAMYRHPDFRGVICISDMVKQDVMRYTGLPESRCFVIHNGIDSVYFNPEDARAGRADMRAALGLAADAPVLAYVGSGFARKGVAQALRALVPHAAVHLVVVGGDKHQDRYRQLAVELGVADRVIFVGSQSDVRSYYGMADGFILPSVYEPFGLVVAEAMACGLPVLTSTRCGAGELLRSGRTGWLARPGDDAAWQALVGDWLAARPRWPEMGREARDAVLPLTESAMVGRMLEVYGRLLAA</sequence>
<dbReference type="PANTHER" id="PTHR12526">
    <property type="entry name" value="GLYCOSYLTRANSFERASE"/>
    <property type="match status" value="1"/>
</dbReference>
<protein>
    <submittedName>
        <fullName evidence="3">Glycosyl transferase family 1</fullName>
    </submittedName>
</protein>
<keyword evidence="3" id="KW-0808">Transferase</keyword>
<name>A0A2S5DCJ5_9NEIS</name>
<dbReference type="Proteomes" id="UP000237082">
    <property type="component" value="Unassembled WGS sequence"/>
</dbReference>
<reference evidence="4" key="1">
    <citation type="submission" date="2018-02" db="EMBL/GenBank/DDBJ databases">
        <authorList>
            <person name="O'Hara-Hanley K."/>
            <person name="Soby S."/>
        </authorList>
    </citation>
    <scope>NUCLEOTIDE SEQUENCE [LARGE SCALE GENOMIC DNA]</scope>
    <source>
        <strain evidence="4">MWU14-2602</strain>
    </source>
</reference>
<organism evidence="3 4">
    <name type="scientific">Chromobacterium alticapitis</name>
    <dbReference type="NCBI Taxonomy" id="2073169"/>
    <lineage>
        <taxon>Bacteria</taxon>
        <taxon>Pseudomonadati</taxon>
        <taxon>Pseudomonadota</taxon>
        <taxon>Betaproteobacteria</taxon>
        <taxon>Neisseriales</taxon>
        <taxon>Chromobacteriaceae</taxon>
        <taxon>Chromobacterium</taxon>
    </lineage>
</organism>
<evidence type="ECO:0000259" key="1">
    <source>
        <dbReference type="Pfam" id="PF00534"/>
    </source>
</evidence>
<feature type="domain" description="Glycosyl transferase family 1" evidence="1">
    <location>
        <begin position="192"/>
        <end position="351"/>
    </location>
</feature>
<gene>
    <name evidence="3" type="ORF">C2I19_17290</name>
</gene>
<dbReference type="Pfam" id="PF00534">
    <property type="entry name" value="Glycos_transf_1"/>
    <property type="match status" value="1"/>
</dbReference>
<dbReference type="PANTHER" id="PTHR12526:SF635">
    <property type="entry name" value="GLYCOSYL TRANSFERASE GROUP 1"/>
    <property type="match status" value="1"/>
</dbReference>
<dbReference type="RefSeq" id="WP_103903892.1">
    <property type="nucleotide sequence ID" value="NZ_PQWB01000097.1"/>
</dbReference>
<dbReference type="Gene3D" id="3.40.50.2000">
    <property type="entry name" value="Glycogen Phosphorylase B"/>
    <property type="match status" value="2"/>
</dbReference>
<evidence type="ECO:0000313" key="4">
    <source>
        <dbReference type="Proteomes" id="UP000237082"/>
    </source>
</evidence>
<dbReference type="InterPro" id="IPR001296">
    <property type="entry name" value="Glyco_trans_1"/>
</dbReference>
<keyword evidence="4" id="KW-1185">Reference proteome</keyword>
<accession>A0A2S5DCJ5</accession>
<dbReference type="SUPFAM" id="SSF53756">
    <property type="entry name" value="UDP-Glycosyltransferase/glycogen phosphorylase"/>
    <property type="match status" value="1"/>
</dbReference>
<dbReference type="AlphaFoldDB" id="A0A2S5DCJ5"/>
<dbReference type="GO" id="GO:0016757">
    <property type="term" value="F:glycosyltransferase activity"/>
    <property type="evidence" value="ECO:0007669"/>
    <property type="project" value="InterPro"/>
</dbReference>